<dbReference type="EMBL" id="QPGR01000018">
    <property type="protein sequence ID" value="TBR78885.1"/>
    <property type="molecule type" value="Genomic_DNA"/>
</dbReference>
<evidence type="ECO:0000313" key="3">
    <source>
        <dbReference type="Proteomes" id="UP000292583"/>
    </source>
</evidence>
<accession>A0A4Q9JUG8</accession>
<evidence type="ECO:0000313" key="2">
    <source>
        <dbReference type="EMBL" id="TBR78885.1"/>
    </source>
</evidence>
<keyword evidence="3" id="KW-1185">Reference proteome</keyword>
<organism evidence="2 3">
    <name type="scientific">Campylobacter novaezeelandiae</name>
    <dbReference type="NCBI Taxonomy" id="2267891"/>
    <lineage>
        <taxon>Bacteria</taxon>
        <taxon>Pseudomonadati</taxon>
        <taxon>Campylobacterota</taxon>
        <taxon>Epsilonproteobacteria</taxon>
        <taxon>Campylobacterales</taxon>
        <taxon>Campylobacteraceae</taxon>
        <taxon>Campylobacter</taxon>
    </lineage>
</organism>
<gene>
    <name evidence="2" type="ORF">DU473_07560</name>
</gene>
<feature type="region of interest" description="Disordered" evidence="1">
    <location>
        <begin position="186"/>
        <end position="211"/>
    </location>
</feature>
<dbReference type="AlphaFoldDB" id="A0A4Q9JUG8"/>
<protein>
    <recommendedName>
        <fullName evidence="4">Flagellar protein FliL</fullName>
    </recommendedName>
</protein>
<name>A0A4Q9JUG8_9BACT</name>
<comment type="caution">
    <text evidence="2">The sequence shown here is derived from an EMBL/GenBank/DDBJ whole genome shotgun (WGS) entry which is preliminary data.</text>
</comment>
<sequence>MKKYFFILMMPFLLCADTLEILNLKTDLYSKASDNLLKKINISLEINGENLESNKAKIIDSINSVISSFFYEDIFTELGKGTFKQTLEKFIYKKYKIKINSIYILSLNSVEKFDIEELRKFLKSQEKDKENLEQAPHIKTPEIPEVPKVSLNNDLNLSKIENIKLENNLTLDHNTSNILPQIFKDNNTSRKENNSSESTGFEIKLDENQTL</sequence>
<dbReference type="OrthoDB" id="5339555at2"/>
<proteinExistence type="predicted"/>
<dbReference type="Proteomes" id="UP000292583">
    <property type="component" value="Unassembled WGS sequence"/>
</dbReference>
<evidence type="ECO:0008006" key="4">
    <source>
        <dbReference type="Google" id="ProtNLM"/>
    </source>
</evidence>
<reference evidence="2 3" key="1">
    <citation type="submission" date="2018-07" db="EMBL/GenBank/DDBJ databases">
        <title>Campylobacter zealandensis sp. nov., isolated from birds and water in New Zealand.</title>
        <authorList>
            <person name="Wilkinson D.A."/>
            <person name="Biggs P.J."/>
            <person name="French N.P."/>
            <person name="Midwinter A.C."/>
        </authorList>
    </citation>
    <scope>NUCLEOTIDE SEQUENCE [LARGE SCALE GENOMIC DNA]</scope>
    <source>
        <strain evidence="2 3">B423b</strain>
    </source>
</reference>
<dbReference type="RefSeq" id="WP_131186919.1">
    <property type="nucleotide sequence ID" value="NZ_QPGR01000018.1"/>
</dbReference>
<evidence type="ECO:0000256" key="1">
    <source>
        <dbReference type="SAM" id="MobiDB-lite"/>
    </source>
</evidence>